<dbReference type="PANTHER" id="PTHR30040">
    <property type="entry name" value="THIAMINE BIOSYNTHESIS LIPOPROTEIN APBE"/>
    <property type="match status" value="1"/>
</dbReference>
<reference evidence="13 14" key="1">
    <citation type="submission" date="2023-08" db="EMBL/GenBank/DDBJ databases">
        <title>Implementing the SeqCode for naming new Mesorhizobium species isolated from Vachellia karroo root nodules.</title>
        <authorList>
            <person name="Van Lill M."/>
        </authorList>
    </citation>
    <scope>NUCLEOTIDE SEQUENCE [LARGE SCALE GENOMIC DNA]</scope>
    <source>
        <strain evidence="13 14">VK25D</strain>
    </source>
</reference>
<gene>
    <name evidence="13" type="ORF">RFM42_31985</name>
</gene>
<comment type="caution">
    <text evidence="13">The sequence shown here is derived from an EMBL/GenBank/DDBJ whole genome shotgun (WGS) entry which is preliminary data.</text>
</comment>
<dbReference type="InterPro" id="IPR024932">
    <property type="entry name" value="ApbE"/>
</dbReference>
<dbReference type="InterPro" id="IPR003374">
    <property type="entry name" value="ApbE-like_sf"/>
</dbReference>
<dbReference type="Gene3D" id="3.10.520.10">
    <property type="entry name" value="ApbE-like domains"/>
    <property type="match status" value="1"/>
</dbReference>
<organism evidence="13 14">
    <name type="scientific">Mesorhizobium vachelliae</name>
    <dbReference type="NCBI Taxonomy" id="3072309"/>
    <lineage>
        <taxon>Bacteria</taxon>
        <taxon>Pseudomonadati</taxon>
        <taxon>Pseudomonadota</taxon>
        <taxon>Alphaproteobacteria</taxon>
        <taxon>Hyphomicrobiales</taxon>
        <taxon>Phyllobacteriaceae</taxon>
        <taxon>Mesorhizobium</taxon>
    </lineage>
</organism>
<evidence type="ECO:0000256" key="2">
    <source>
        <dbReference type="ARBA" id="ARBA00011955"/>
    </source>
</evidence>
<evidence type="ECO:0000256" key="8">
    <source>
        <dbReference type="ARBA" id="ARBA00022842"/>
    </source>
</evidence>
<keyword evidence="4 11" id="KW-0285">Flavoprotein</keyword>
<dbReference type="Pfam" id="PF02424">
    <property type="entry name" value="ApbE"/>
    <property type="match status" value="1"/>
</dbReference>
<protein>
    <recommendedName>
        <fullName evidence="3 11">FAD:protein FMN transferase</fullName>
        <ecNumber evidence="2 11">2.7.1.180</ecNumber>
    </recommendedName>
    <alternativeName>
        <fullName evidence="9 11">Flavin transferase</fullName>
    </alternativeName>
</protein>
<dbReference type="GO" id="GO:0016740">
    <property type="term" value="F:transferase activity"/>
    <property type="evidence" value="ECO:0007669"/>
    <property type="project" value="UniProtKB-KW"/>
</dbReference>
<evidence type="ECO:0000256" key="9">
    <source>
        <dbReference type="ARBA" id="ARBA00031306"/>
    </source>
</evidence>
<comment type="cofactor">
    <cofactor evidence="1">
        <name>Mg(2+)</name>
        <dbReference type="ChEBI" id="CHEBI:18420"/>
    </cofactor>
</comment>
<dbReference type="RefSeq" id="WP_320253198.1">
    <property type="nucleotide sequence ID" value="NZ_JAVIIQ010000024.1"/>
</dbReference>
<evidence type="ECO:0000313" key="13">
    <source>
        <dbReference type="EMBL" id="MDX8535630.1"/>
    </source>
</evidence>
<comment type="catalytic activity">
    <reaction evidence="10 11">
        <text>L-threonyl-[protein] + FAD = FMN-L-threonyl-[protein] + AMP + H(+)</text>
        <dbReference type="Rhea" id="RHEA:36847"/>
        <dbReference type="Rhea" id="RHEA-COMP:11060"/>
        <dbReference type="Rhea" id="RHEA-COMP:11061"/>
        <dbReference type="ChEBI" id="CHEBI:15378"/>
        <dbReference type="ChEBI" id="CHEBI:30013"/>
        <dbReference type="ChEBI" id="CHEBI:57692"/>
        <dbReference type="ChEBI" id="CHEBI:74257"/>
        <dbReference type="ChEBI" id="CHEBI:456215"/>
        <dbReference type="EC" id="2.7.1.180"/>
    </reaction>
</comment>
<comment type="similarity">
    <text evidence="11">Belongs to the ApbE family.</text>
</comment>
<dbReference type="Proteomes" id="UP001285154">
    <property type="component" value="Unassembled WGS sequence"/>
</dbReference>
<evidence type="ECO:0000256" key="3">
    <source>
        <dbReference type="ARBA" id="ARBA00016337"/>
    </source>
</evidence>
<evidence type="ECO:0000256" key="6">
    <source>
        <dbReference type="ARBA" id="ARBA00022723"/>
    </source>
</evidence>
<evidence type="ECO:0000256" key="4">
    <source>
        <dbReference type="ARBA" id="ARBA00022630"/>
    </source>
</evidence>
<dbReference type="PROSITE" id="PS51318">
    <property type="entry name" value="TAT"/>
    <property type="match status" value="1"/>
</dbReference>
<keyword evidence="8 11" id="KW-0460">Magnesium</keyword>
<keyword evidence="5 11" id="KW-0808">Transferase</keyword>
<keyword evidence="14" id="KW-1185">Reference proteome</keyword>
<evidence type="ECO:0000256" key="11">
    <source>
        <dbReference type="PIRNR" id="PIRNR006268"/>
    </source>
</evidence>
<accession>A0ABU5AEC0</accession>
<proteinExistence type="inferred from homology"/>
<dbReference type="PANTHER" id="PTHR30040:SF2">
    <property type="entry name" value="FAD:PROTEIN FMN TRANSFERASE"/>
    <property type="match status" value="1"/>
</dbReference>
<dbReference type="EC" id="2.7.1.180" evidence="2 11"/>
<evidence type="ECO:0000256" key="12">
    <source>
        <dbReference type="SAM" id="MobiDB-lite"/>
    </source>
</evidence>
<keyword evidence="6 11" id="KW-0479">Metal-binding</keyword>
<name>A0ABU5AEC0_9HYPH</name>
<evidence type="ECO:0000256" key="1">
    <source>
        <dbReference type="ARBA" id="ARBA00001946"/>
    </source>
</evidence>
<dbReference type="SUPFAM" id="SSF143631">
    <property type="entry name" value="ApbE-like"/>
    <property type="match status" value="1"/>
</dbReference>
<evidence type="ECO:0000256" key="7">
    <source>
        <dbReference type="ARBA" id="ARBA00022827"/>
    </source>
</evidence>
<keyword evidence="7 11" id="KW-0274">FAD</keyword>
<dbReference type="PIRSF" id="PIRSF006268">
    <property type="entry name" value="ApbE"/>
    <property type="match status" value="1"/>
</dbReference>
<evidence type="ECO:0000313" key="14">
    <source>
        <dbReference type="Proteomes" id="UP001285154"/>
    </source>
</evidence>
<dbReference type="EMBL" id="JAVIIQ010000024">
    <property type="protein sequence ID" value="MDX8535630.1"/>
    <property type="molecule type" value="Genomic_DNA"/>
</dbReference>
<evidence type="ECO:0000256" key="10">
    <source>
        <dbReference type="ARBA" id="ARBA00048540"/>
    </source>
</evidence>
<dbReference type="InterPro" id="IPR006311">
    <property type="entry name" value="TAT_signal"/>
</dbReference>
<feature type="region of interest" description="Disordered" evidence="12">
    <location>
        <begin position="1"/>
        <end position="20"/>
    </location>
</feature>
<sequence length="350" mass="36614">MSKTMTEGLRKTRGASSAPMSRRRFIRISGAVAGLGLAALGGRFPGKAAPSLLHEWRGVALGADASLRIYHPDAADAERLVADAVAEVHRLERVFSLYDNTSALSRLNRDGTLADPPQELVELLAASARYSRATGGAFDPTVQPLWELYAAHFGRPDADPNGPSTADIAIARARCGYEGVAVDDGQVAFARPGMAVTLNGIAQGYITDRVAELLRARGVTHTLVDMGETRALDGSPAGRPWSVGIKDPRVEDGLLAKLALDNQAIATSGGYGTEFDAAGRFNHIFDPATGLCANRYLSVSVIAPTATCADALSTALSILPIDRASSALAGAGATRAYFVLPDGSVVDRSA</sequence>
<evidence type="ECO:0000256" key="5">
    <source>
        <dbReference type="ARBA" id="ARBA00022679"/>
    </source>
</evidence>